<dbReference type="RefSeq" id="WP_077026035.1">
    <property type="nucleotide sequence ID" value="NZ_CP017641.1"/>
</dbReference>
<keyword evidence="3" id="KW-1185">Reference proteome</keyword>
<feature type="compositionally biased region" description="Basic residues" evidence="1">
    <location>
        <begin position="85"/>
        <end position="94"/>
    </location>
</feature>
<dbReference type="OrthoDB" id="10015258at2"/>
<dbReference type="Proteomes" id="UP000187735">
    <property type="component" value="Chromosome"/>
</dbReference>
<evidence type="ECO:0000313" key="2">
    <source>
        <dbReference type="EMBL" id="APZ94773.1"/>
    </source>
</evidence>
<gene>
    <name evidence="2" type="ORF">Fuma_04412</name>
</gene>
<evidence type="ECO:0000313" key="3">
    <source>
        <dbReference type="Proteomes" id="UP000187735"/>
    </source>
</evidence>
<evidence type="ECO:0000256" key="1">
    <source>
        <dbReference type="SAM" id="MobiDB-lite"/>
    </source>
</evidence>
<dbReference type="STRING" id="1891926.Fuma_04412"/>
<protein>
    <submittedName>
        <fullName evidence="2">Uncharacterized protein</fullName>
    </submittedName>
</protein>
<feature type="region of interest" description="Disordered" evidence="1">
    <location>
        <begin position="62"/>
        <end position="122"/>
    </location>
</feature>
<sequence>MEIQAIFFLIVVVFSVIQSIMKAAKEKAQKQQQLMKPAPERRQKAQSEIEAFLAQVTGGGAVAQAVDPQEEEDRKRRQRDQAEARKRRQLKKKREQQAAERRVANARSQGNQPKKKKRTGVAEHVDQYMGKHINTHRDRDTGEYVDVAIADSVNAHLGRRDAEMPALTVTRHQNTAAANTIADLLRSPTGIRNAILVNEILSRPKALRGPAE</sequence>
<accession>A0A1P8WL49</accession>
<dbReference type="KEGG" id="fmr:Fuma_04412"/>
<dbReference type="EMBL" id="CP017641">
    <property type="protein sequence ID" value="APZ94773.1"/>
    <property type="molecule type" value="Genomic_DNA"/>
</dbReference>
<proteinExistence type="predicted"/>
<organism evidence="2 3">
    <name type="scientific">Fuerstiella marisgermanici</name>
    <dbReference type="NCBI Taxonomy" id="1891926"/>
    <lineage>
        <taxon>Bacteria</taxon>
        <taxon>Pseudomonadati</taxon>
        <taxon>Planctomycetota</taxon>
        <taxon>Planctomycetia</taxon>
        <taxon>Planctomycetales</taxon>
        <taxon>Planctomycetaceae</taxon>
        <taxon>Fuerstiella</taxon>
    </lineage>
</organism>
<feature type="compositionally biased region" description="Basic and acidic residues" evidence="1">
    <location>
        <begin position="72"/>
        <end position="84"/>
    </location>
</feature>
<name>A0A1P8WL49_9PLAN</name>
<dbReference type="AlphaFoldDB" id="A0A1P8WL49"/>
<reference evidence="2 3" key="1">
    <citation type="journal article" date="2016" name="Front. Microbiol.">
        <title>Fuerstia marisgermanicae gen. nov., sp. nov., an Unusual Member of the Phylum Planctomycetes from the German Wadden Sea.</title>
        <authorList>
            <person name="Kohn T."/>
            <person name="Heuer A."/>
            <person name="Jogler M."/>
            <person name="Vollmers J."/>
            <person name="Boedeker C."/>
            <person name="Bunk B."/>
            <person name="Rast P."/>
            <person name="Borchert D."/>
            <person name="Glockner I."/>
            <person name="Freese H.M."/>
            <person name="Klenk H.P."/>
            <person name="Overmann J."/>
            <person name="Kaster A.K."/>
            <person name="Rohde M."/>
            <person name="Wiegand S."/>
            <person name="Jogler C."/>
        </authorList>
    </citation>
    <scope>NUCLEOTIDE SEQUENCE [LARGE SCALE GENOMIC DNA]</scope>
    <source>
        <strain evidence="2 3">NH11</strain>
    </source>
</reference>